<sequence>MADKMTTKIRLLVLFNLFNYAMPSASTPATIGPADADTKEELHVLAQHKIDSLTILMLLGLLMLTILTIWLFKHKRLRFLHESGLSLIYGMIVGAVIKYTASNKCDSSPYVRLNGTAYYTAPNPPAAVYLKLPQSFNSSNLKEIKYDLWGEVSEDTIHCTGSLVRA</sequence>
<dbReference type="OrthoDB" id="196264at2759"/>
<dbReference type="GO" id="GO:0005886">
    <property type="term" value="C:plasma membrane"/>
    <property type="evidence" value="ECO:0007669"/>
    <property type="project" value="UniProtKB-SubCell"/>
</dbReference>
<accession>A0A8B6C2H7</accession>
<evidence type="ECO:0000256" key="1">
    <source>
        <dbReference type="ARBA" id="ARBA00004651"/>
    </source>
</evidence>
<reference evidence="5" key="1">
    <citation type="submission" date="2018-11" db="EMBL/GenBank/DDBJ databases">
        <authorList>
            <person name="Alioto T."/>
            <person name="Alioto T."/>
        </authorList>
    </citation>
    <scope>NUCLEOTIDE SEQUENCE</scope>
</reference>
<keyword evidence="4" id="KW-1133">Transmembrane helix</keyword>
<dbReference type="EMBL" id="UYJE01001080">
    <property type="protein sequence ID" value="VDH99005.1"/>
    <property type="molecule type" value="Genomic_DNA"/>
</dbReference>
<comment type="subcellular location">
    <subcellularLocation>
        <location evidence="1">Cell membrane</location>
        <topology evidence="1">Multi-pass membrane protein</topology>
    </subcellularLocation>
</comment>
<dbReference type="AlphaFoldDB" id="A0A8B6C2H7"/>
<organism evidence="5 6">
    <name type="scientific">Mytilus galloprovincialis</name>
    <name type="common">Mediterranean mussel</name>
    <dbReference type="NCBI Taxonomy" id="29158"/>
    <lineage>
        <taxon>Eukaryota</taxon>
        <taxon>Metazoa</taxon>
        <taxon>Spiralia</taxon>
        <taxon>Lophotrochozoa</taxon>
        <taxon>Mollusca</taxon>
        <taxon>Bivalvia</taxon>
        <taxon>Autobranchia</taxon>
        <taxon>Pteriomorphia</taxon>
        <taxon>Mytilida</taxon>
        <taxon>Mytiloidea</taxon>
        <taxon>Mytilidae</taxon>
        <taxon>Mytilinae</taxon>
        <taxon>Mytilus</taxon>
    </lineage>
</organism>
<comment type="similarity">
    <text evidence="2">Belongs to the monovalent cation:proton antiporter 1 (CPA1) transporter (TC 2.A.36) family.</text>
</comment>
<evidence type="ECO:0000256" key="3">
    <source>
        <dbReference type="ARBA" id="ARBA00022475"/>
    </source>
</evidence>
<keyword evidence="3" id="KW-1003">Cell membrane</keyword>
<dbReference type="PRINTS" id="PR01088">
    <property type="entry name" value="NAHEXCHNGR6"/>
</dbReference>
<feature type="transmembrane region" description="Helical" evidence="4">
    <location>
        <begin position="84"/>
        <end position="101"/>
    </location>
</feature>
<dbReference type="InterPro" id="IPR002090">
    <property type="entry name" value="NHE-6/7/9"/>
</dbReference>
<dbReference type="GO" id="GO:0015385">
    <property type="term" value="F:sodium:proton antiporter activity"/>
    <property type="evidence" value="ECO:0007669"/>
    <property type="project" value="InterPro"/>
</dbReference>
<keyword evidence="4" id="KW-0812">Transmembrane</keyword>
<dbReference type="Proteomes" id="UP000596742">
    <property type="component" value="Unassembled WGS sequence"/>
</dbReference>
<keyword evidence="4" id="KW-0472">Membrane</keyword>
<dbReference type="GO" id="GO:0006885">
    <property type="term" value="P:regulation of pH"/>
    <property type="evidence" value="ECO:0007669"/>
    <property type="project" value="InterPro"/>
</dbReference>
<evidence type="ECO:0000313" key="5">
    <source>
        <dbReference type="EMBL" id="VDH99005.1"/>
    </source>
</evidence>
<evidence type="ECO:0000313" key="6">
    <source>
        <dbReference type="Proteomes" id="UP000596742"/>
    </source>
</evidence>
<gene>
    <name evidence="5" type="ORF">MGAL_10B040593</name>
</gene>
<evidence type="ECO:0000256" key="4">
    <source>
        <dbReference type="SAM" id="Phobius"/>
    </source>
</evidence>
<protein>
    <submittedName>
        <fullName evidence="5">Solute carrier family 9 (Sodium/hydrogen exchanger), member 6/7</fullName>
    </submittedName>
</protein>
<comment type="caution">
    <text evidence="5">The sequence shown here is derived from an EMBL/GenBank/DDBJ whole genome shotgun (WGS) entry which is preliminary data.</text>
</comment>
<proteinExistence type="inferred from homology"/>
<keyword evidence="6" id="KW-1185">Reference proteome</keyword>
<evidence type="ECO:0000256" key="2">
    <source>
        <dbReference type="ARBA" id="ARBA00007367"/>
    </source>
</evidence>
<name>A0A8B6C2H7_MYTGA</name>
<feature type="transmembrane region" description="Helical" evidence="4">
    <location>
        <begin position="52"/>
        <end position="72"/>
    </location>
</feature>